<feature type="non-terminal residue" evidence="2">
    <location>
        <position position="1"/>
    </location>
</feature>
<evidence type="ECO:0000259" key="1">
    <source>
        <dbReference type="SMART" id="SM00382"/>
    </source>
</evidence>
<dbReference type="InterPro" id="IPR003593">
    <property type="entry name" value="AAA+_ATPase"/>
</dbReference>
<comment type="caution">
    <text evidence="2">The sequence shown here is derived from an EMBL/GenBank/DDBJ whole genome shotgun (WGS) entry which is preliminary data.</text>
</comment>
<dbReference type="EMBL" id="CAJOBP010042997">
    <property type="protein sequence ID" value="CAF4770365.1"/>
    <property type="molecule type" value="Genomic_DNA"/>
</dbReference>
<dbReference type="GO" id="GO:0016887">
    <property type="term" value="F:ATP hydrolysis activity"/>
    <property type="evidence" value="ECO:0007669"/>
    <property type="project" value="InterPro"/>
</dbReference>
<evidence type="ECO:0000313" key="3">
    <source>
        <dbReference type="Proteomes" id="UP000663873"/>
    </source>
</evidence>
<dbReference type="PANTHER" id="PTHR23074:SF83">
    <property type="entry name" value="VACUOLAR PROTEIN SORTING-ASSOCIATED PROTEIN 4A"/>
    <property type="match status" value="1"/>
</dbReference>
<dbReference type="PANTHER" id="PTHR23074">
    <property type="entry name" value="AAA DOMAIN-CONTAINING"/>
    <property type="match status" value="1"/>
</dbReference>
<dbReference type="GO" id="GO:0007033">
    <property type="term" value="P:vacuole organization"/>
    <property type="evidence" value="ECO:0007669"/>
    <property type="project" value="TreeGrafter"/>
</dbReference>
<organism evidence="2 3">
    <name type="scientific">Rotaria socialis</name>
    <dbReference type="NCBI Taxonomy" id="392032"/>
    <lineage>
        <taxon>Eukaryota</taxon>
        <taxon>Metazoa</taxon>
        <taxon>Spiralia</taxon>
        <taxon>Gnathifera</taxon>
        <taxon>Rotifera</taxon>
        <taxon>Eurotatoria</taxon>
        <taxon>Bdelloidea</taxon>
        <taxon>Philodinida</taxon>
        <taxon>Philodinidae</taxon>
        <taxon>Rotaria</taxon>
    </lineage>
</organism>
<dbReference type="GO" id="GO:0005524">
    <property type="term" value="F:ATP binding"/>
    <property type="evidence" value="ECO:0007669"/>
    <property type="project" value="InterPro"/>
</dbReference>
<dbReference type="InterPro" id="IPR027417">
    <property type="entry name" value="P-loop_NTPase"/>
</dbReference>
<evidence type="ECO:0000313" key="2">
    <source>
        <dbReference type="EMBL" id="CAF4770365.1"/>
    </source>
</evidence>
<accession>A0A821MM69</accession>
<dbReference type="InterPro" id="IPR050304">
    <property type="entry name" value="MT-severing_AAA_ATPase"/>
</dbReference>
<dbReference type="InterPro" id="IPR003959">
    <property type="entry name" value="ATPase_AAA_core"/>
</dbReference>
<dbReference type="SMART" id="SM00382">
    <property type="entry name" value="AAA"/>
    <property type="match status" value="1"/>
</dbReference>
<dbReference type="SUPFAM" id="SSF52540">
    <property type="entry name" value="P-loop containing nucleoside triphosphate hydrolases"/>
    <property type="match status" value="1"/>
</dbReference>
<protein>
    <recommendedName>
        <fullName evidence="1">AAA+ ATPase domain-containing protein</fullName>
    </recommendedName>
</protein>
<sequence length="121" mass="13425">KRKPCSTVLLYGSPGTGKSHLAKAIATECKSTFISISSSDLLSIWFGEAEKKEQLTRVTIVFIDEIDALCGQRNYTESESSRRVKTEFLVQMQRVGTNNAGVFVLAATNIPWALDTAIRRR</sequence>
<dbReference type="GO" id="GO:0016197">
    <property type="term" value="P:endosomal transport"/>
    <property type="evidence" value="ECO:0007669"/>
    <property type="project" value="TreeGrafter"/>
</dbReference>
<dbReference type="Gene3D" id="3.40.50.300">
    <property type="entry name" value="P-loop containing nucleotide triphosphate hydrolases"/>
    <property type="match status" value="1"/>
</dbReference>
<feature type="domain" description="AAA+ ATPase" evidence="1">
    <location>
        <begin position="4"/>
        <end position="111"/>
    </location>
</feature>
<dbReference type="Pfam" id="PF00004">
    <property type="entry name" value="AAA"/>
    <property type="match status" value="1"/>
</dbReference>
<name>A0A821MM69_9BILA</name>
<proteinExistence type="predicted"/>
<dbReference type="AlphaFoldDB" id="A0A821MM69"/>
<gene>
    <name evidence="2" type="ORF">UJA718_LOCUS39878</name>
</gene>
<keyword evidence="3" id="KW-1185">Reference proteome</keyword>
<dbReference type="Proteomes" id="UP000663873">
    <property type="component" value="Unassembled WGS sequence"/>
</dbReference>
<reference evidence="2" key="1">
    <citation type="submission" date="2021-02" db="EMBL/GenBank/DDBJ databases">
        <authorList>
            <person name="Nowell W R."/>
        </authorList>
    </citation>
    <scope>NUCLEOTIDE SEQUENCE</scope>
</reference>